<dbReference type="OrthoDB" id="8677713at2"/>
<dbReference type="RefSeq" id="WP_005941210.1">
    <property type="nucleotide sequence ID" value="NZ_ATVK01000053.1"/>
</dbReference>
<dbReference type="Gene3D" id="1.10.540.10">
    <property type="entry name" value="Acyl-CoA dehydrogenase/oxidase, N-terminal domain"/>
    <property type="match status" value="1"/>
</dbReference>
<protein>
    <submittedName>
        <fullName evidence="8">Putative acyl-CoA dehydrogenase</fullName>
    </submittedName>
</protein>
<dbReference type="SUPFAM" id="SSF56645">
    <property type="entry name" value="Acyl-CoA dehydrogenase NM domain-like"/>
    <property type="match status" value="1"/>
</dbReference>
<dbReference type="InterPro" id="IPR009075">
    <property type="entry name" value="AcylCo_DH/oxidase_C"/>
</dbReference>
<dbReference type="PANTHER" id="PTHR43884">
    <property type="entry name" value="ACYL-COA DEHYDROGENASE"/>
    <property type="match status" value="1"/>
</dbReference>
<evidence type="ECO:0000256" key="2">
    <source>
        <dbReference type="ARBA" id="ARBA00009347"/>
    </source>
</evidence>
<evidence type="ECO:0000256" key="3">
    <source>
        <dbReference type="ARBA" id="ARBA00022630"/>
    </source>
</evidence>
<dbReference type="Gene3D" id="1.20.140.10">
    <property type="entry name" value="Butyryl-CoA Dehydrogenase, subunit A, domain 3"/>
    <property type="match status" value="1"/>
</dbReference>
<dbReference type="SUPFAM" id="SSF47203">
    <property type="entry name" value="Acyl-CoA dehydrogenase C-terminal domain-like"/>
    <property type="match status" value="1"/>
</dbReference>
<sequence length="314" mass="31962">MEFLLDQTHDDLADTVTALTERAGGTAVARAWSDGDRGPALAVYRQLAQGGITGLLVPEELGGSGAGPVEMMVAVEALGRSALPGPVVETCAVVPHLLAVAGNGDELAPLLAGDTLGTVAAPPRQPRAADTEGAAVYLLDGRTLSRGVPSDVQSTVDPARTVAAVTAGPALVDGIDVAAVTDLAALATAAYTLGLGSTMLSVAADYARARNQFGKPIGSFQAVKHHLADVAIALEMARPLVWGAALTLDRSDCSAAKVATADAADLAARRALQVLGAIGYTAEHDLALYLTRARALRSAWGTPAVHRAAILETL</sequence>
<evidence type="ECO:0000256" key="1">
    <source>
        <dbReference type="ARBA" id="ARBA00001974"/>
    </source>
</evidence>
<feature type="domain" description="Acyl-CoA dehydrogenase/oxidase N-terminal" evidence="7">
    <location>
        <begin position="7"/>
        <end position="94"/>
    </location>
</feature>
<evidence type="ECO:0000256" key="5">
    <source>
        <dbReference type="ARBA" id="ARBA00023002"/>
    </source>
</evidence>
<dbReference type="InterPro" id="IPR013786">
    <property type="entry name" value="AcylCoA_DH/ox_N"/>
</dbReference>
<gene>
    <name evidence="8" type="ORF">GOHSU_28_00420</name>
</gene>
<evidence type="ECO:0000313" key="9">
    <source>
        <dbReference type="Proteomes" id="UP000053405"/>
    </source>
</evidence>
<name>L7LD60_9ACTN</name>
<proteinExistence type="inferred from homology"/>
<dbReference type="GO" id="GO:0050660">
    <property type="term" value="F:flavin adenine dinucleotide binding"/>
    <property type="evidence" value="ECO:0007669"/>
    <property type="project" value="InterPro"/>
</dbReference>
<evidence type="ECO:0000259" key="7">
    <source>
        <dbReference type="Pfam" id="PF02771"/>
    </source>
</evidence>
<evidence type="ECO:0000256" key="4">
    <source>
        <dbReference type="ARBA" id="ARBA00022827"/>
    </source>
</evidence>
<dbReference type="Proteomes" id="UP000053405">
    <property type="component" value="Unassembled WGS sequence"/>
</dbReference>
<dbReference type="eggNOG" id="COG1960">
    <property type="taxonomic scope" value="Bacteria"/>
</dbReference>
<dbReference type="InterPro" id="IPR009100">
    <property type="entry name" value="AcylCoA_DH/oxidase_NM_dom_sf"/>
</dbReference>
<reference evidence="8 9" key="1">
    <citation type="submission" date="2012-12" db="EMBL/GenBank/DDBJ databases">
        <title>Whole genome shotgun sequence of Gordonia hirsuta NBRC 16056.</title>
        <authorList>
            <person name="Isaki-Nakamura S."/>
            <person name="Hosoyama A."/>
            <person name="Tsuchikane K."/>
            <person name="Katsumata H."/>
            <person name="Baba S."/>
            <person name="Yamazaki S."/>
            <person name="Fujita N."/>
        </authorList>
    </citation>
    <scope>NUCLEOTIDE SEQUENCE [LARGE SCALE GENOMIC DNA]</scope>
    <source>
        <strain evidence="8 9">NBRC 16056</strain>
    </source>
</reference>
<dbReference type="Pfam" id="PF00441">
    <property type="entry name" value="Acyl-CoA_dh_1"/>
    <property type="match status" value="1"/>
</dbReference>
<dbReference type="InterPro" id="IPR036250">
    <property type="entry name" value="AcylCo_DH-like_C"/>
</dbReference>
<dbReference type="PANTHER" id="PTHR43884:SF20">
    <property type="entry name" value="ACYL-COA DEHYDROGENASE FADE28"/>
    <property type="match status" value="1"/>
</dbReference>
<comment type="similarity">
    <text evidence="2">Belongs to the acyl-CoA dehydrogenase family.</text>
</comment>
<dbReference type="STRING" id="1121927.GOHSU_28_00420"/>
<dbReference type="GO" id="GO:0003995">
    <property type="term" value="F:acyl-CoA dehydrogenase activity"/>
    <property type="evidence" value="ECO:0007669"/>
    <property type="project" value="TreeGrafter"/>
</dbReference>
<keyword evidence="5" id="KW-0560">Oxidoreductase</keyword>
<dbReference type="InterPro" id="IPR037069">
    <property type="entry name" value="AcylCoA_DH/ox_N_sf"/>
</dbReference>
<keyword evidence="4" id="KW-0274">FAD</keyword>
<organism evidence="8 9">
    <name type="scientific">Gordonia hirsuta DSM 44140 = NBRC 16056</name>
    <dbReference type="NCBI Taxonomy" id="1121927"/>
    <lineage>
        <taxon>Bacteria</taxon>
        <taxon>Bacillati</taxon>
        <taxon>Actinomycetota</taxon>
        <taxon>Actinomycetes</taxon>
        <taxon>Mycobacteriales</taxon>
        <taxon>Gordoniaceae</taxon>
        <taxon>Gordonia</taxon>
    </lineage>
</organism>
<evidence type="ECO:0000313" key="8">
    <source>
        <dbReference type="EMBL" id="GAC57987.1"/>
    </source>
</evidence>
<dbReference type="EMBL" id="BANT01000028">
    <property type="protein sequence ID" value="GAC57987.1"/>
    <property type="molecule type" value="Genomic_DNA"/>
</dbReference>
<accession>L7LD60</accession>
<feature type="domain" description="Acyl-CoA dehydrogenase/oxidase C-terminal" evidence="6">
    <location>
        <begin position="183"/>
        <end position="313"/>
    </location>
</feature>
<comment type="cofactor">
    <cofactor evidence="1">
        <name>FAD</name>
        <dbReference type="ChEBI" id="CHEBI:57692"/>
    </cofactor>
</comment>
<keyword evidence="3" id="KW-0285">Flavoprotein</keyword>
<dbReference type="Pfam" id="PF02771">
    <property type="entry name" value="Acyl-CoA_dh_N"/>
    <property type="match status" value="1"/>
</dbReference>
<comment type="caution">
    <text evidence="8">The sequence shown here is derived from an EMBL/GenBank/DDBJ whole genome shotgun (WGS) entry which is preliminary data.</text>
</comment>
<evidence type="ECO:0000259" key="6">
    <source>
        <dbReference type="Pfam" id="PF00441"/>
    </source>
</evidence>
<keyword evidence="9" id="KW-1185">Reference proteome</keyword>
<dbReference type="AlphaFoldDB" id="L7LD60"/>